<evidence type="ECO:0000313" key="5">
    <source>
        <dbReference type="Proteomes" id="UP001162131"/>
    </source>
</evidence>
<dbReference type="Pfam" id="PF07707">
    <property type="entry name" value="BACK"/>
    <property type="match status" value="1"/>
</dbReference>
<dbReference type="SUPFAM" id="SSF54695">
    <property type="entry name" value="POZ domain"/>
    <property type="match status" value="1"/>
</dbReference>
<name>A0AAU9JXV4_9CILI</name>
<dbReference type="CDD" id="cd18186">
    <property type="entry name" value="BTB_POZ_ZBTB_KLHL-like"/>
    <property type="match status" value="1"/>
</dbReference>
<organism evidence="4 5">
    <name type="scientific">Blepharisma stoltei</name>
    <dbReference type="NCBI Taxonomy" id="1481888"/>
    <lineage>
        <taxon>Eukaryota</taxon>
        <taxon>Sar</taxon>
        <taxon>Alveolata</taxon>
        <taxon>Ciliophora</taxon>
        <taxon>Postciliodesmatophora</taxon>
        <taxon>Heterotrichea</taxon>
        <taxon>Heterotrichida</taxon>
        <taxon>Blepharismidae</taxon>
        <taxon>Blepharisma</taxon>
    </lineage>
</organism>
<evidence type="ECO:0000256" key="1">
    <source>
        <dbReference type="SAM" id="Coils"/>
    </source>
</evidence>
<dbReference type="Gene3D" id="3.30.710.10">
    <property type="entry name" value="Potassium Channel Kv1.1, Chain A"/>
    <property type="match status" value="1"/>
</dbReference>
<feature type="coiled-coil region" evidence="1">
    <location>
        <begin position="504"/>
        <end position="541"/>
    </location>
</feature>
<dbReference type="InterPro" id="IPR011333">
    <property type="entry name" value="SKP1/BTB/POZ_sf"/>
</dbReference>
<dbReference type="Gene3D" id="1.25.40.420">
    <property type="match status" value="1"/>
</dbReference>
<dbReference type="InterPro" id="IPR000210">
    <property type="entry name" value="BTB/POZ_dom"/>
</dbReference>
<sequence length="632" mass="72364">MNPLENQSLNLDGEVVFAVENDTIRANKQLLLSKSSYFQEILIGSENYAEVRVLLPEWVTPLSLNLYISYLDTGKIQKTDLFNVQKLLWLSDFFKDTKLQISLITDIICPGLTKETVLLFLQDAFTKISTPPVAEHWKILYHATLDYSAKNSSFIFSKFQSVIEKMEVPLVEDLIGSSMEQNLIVASSDNSYIIEKIKELKGASSLLDLLEKEETKILNSDVTNRQLEGFTWNIMHFESGNFYRESEPFEISGLSWVLCIWSFEHENKLEVSLKHTELKSNKGITKDSIVVISYAVQINDEDLSGKHPNLIPILAGSNSQDIIRTISPFNQQSISDLKIKIFAKVEFLYSSILQHLAKNPESSLENESLEKFSQSNLEVILKYKYLNIKSEDQALHLVGKWCEQCPFELCEENISPILKWLRWDFITLNTLLSSVRLYPILKRSKTFKDIFRHEIEVRSKSLRSRPSTSEPRKSYKAHFNKEQFNSMKEYILALSDIIFEQENNSFQKKDEQKLEELNKQLMQKELEIKDLKNKLTIAQSHHSHSVSVPSFNIQSSPFFEDKEDAMSNESSMKSTPQPKPSIGGHDRSRNLSIDSKAAISFESIIKAKKSGNALSSLMTKLQARKGSKIANL</sequence>
<evidence type="ECO:0000313" key="4">
    <source>
        <dbReference type="EMBL" id="CAG9329950.1"/>
    </source>
</evidence>
<feature type="compositionally biased region" description="Polar residues" evidence="2">
    <location>
        <begin position="567"/>
        <end position="576"/>
    </location>
</feature>
<comment type="caution">
    <text evidence="4">The sequence shown here is derived from an EMBL/GenBank/DDBJ whole genome shotgun (WGS) entry which is preliminary data.</text>
</comment>
<dbReference type="EMBL" id="CAJZBQ010000050">
    <property type="protein sequence ID" value="CAG9329950.1"/>
    <property type="molecule type" value="Genomic_DNA"/>
</dbReference>
<evidence type="ECO:0000256" key="2">
    <source>
        <dbReference type="SAM" id="MobiDB-lite"/>
    </source>
</evidence>
<dbReference type="AlphaFoldDB" id="A0AAU9JXV4"/>
<dbReference type="InterPro" id="IPR011705">
    <property type="entry name" value="BACK"/>
</dbReference>
<keyword evidence="5" id="KW-1185">Reference proteome</keyword>
<feature type="region of interest" description="Disordered" evidence="2">
    <location>
        <begin position="562"/>
        <end position="589"/>
    </location>
</feature>
<keyword evidence="1" id="KW-0175">Coiled coil</keyword>
<evidence type="ECO:0000259" key="3">
    <source>
        <dbReference type="PROSITE" id="PS50097"/>
    </source>
</evidence>
<dbReference type="Pfam" id="PF00651">
    <property type="entry name" value="BTB"/>
    <property type="match status" value="1"/>
</dbReference>
<reference evidence="4" key="1">
    <citation type="submission" date="2021-09" db="EMBL/GenBank/DDBJ databases">
        <authorList>
            <consortium name="AG Swart"/>
            <person name="Singh M."/>
            <person name="Singh A."/>
            <person name="Seah K."/>
            <person name="Emmerich C."/>
        </authorList>
    </citation>
    <scope>NUCLEOTIDE SEQUENCE</scope>
    <source>
        <strain evidence="4">ATCC30299</strain>
    </source>
</reference>
<accession>A0AAU9JXV4</accession>
<dbReference type="PROSITE" id="PS50097">
    <property type="entry name" value="BTB"/>
    <property type="match status" value="1"/>
</dbReference>
<protein>
    <recommendedName>
        <fullName evidence="3">BTB domain-containing protein</fullName>
    </recommendedName>
</protein>
<dbReference type="Proteomes" id="UP001162131">
    <property type="component" value="Unassembled WGS sequence"/>
</dbReference>
<feature type="domain" description="BTB" evidence="3">
    <location>
        <begin position="13"/>
        <end position="80"/>
    </location>
</feature>
<gene>
    <name evidence="4" type="ORF">BSTOLATCC_MIC50066</name>
</gene>
<proteinExistence type="predicted"/>